<sequence length="117" mass="12389">MTETGHDVTKLVSAAESVDRLNDRAQAIKSAAQAINVTGHEWGLVGMVFSVHYDSASKDINEHLDLMVKSLTGIESGIEQTARNYAGANQAILAKINALEKDAVEMGPAPSKPGEKG</sequence>
<evidence type="ECO:0000313" key="2">
    <source>
        <dbReference type="Proteomes" id="UP001595872"/>
    </source>
</evidence>
<dbReference type="Proteomes" id="UP001595872">
    <property type="component" value="Unassembled WGS sequence"/>
</dbReference>
<keyword evidence="2" id="KW-1185">Reference proteome</keyword>
<dbReference type="RefSeq" id="WP_378261318.1">
    <property type="nucleotide sequence ID" value="NZ_JBHSIT010000010.1"/>
</dbReference>
<name>A0ABV9U685_9ACTN</name>
<evidence type="ECO:0008006" key="3">
    <source>
        <dbReference type="Google" id="ProtNLM"/>
    </source>
</evidence>
<protein>
    <recommendedName>
        <fullName evidence="3">Excreted virulence factor EspC, type VII ESX diderm</fullName>
    </recommendedName>
</protein>
<gene>
    <name evidence="1" type="ORF">ACFPCY_31785</name>
</gene>
<organism evidence="1 2">
    <name type="scientific">Actinomadura gamaensis</name>
    <dbReference type="NCBI Taxonomy" id="1763541"/>
    <lineage>
        <taxon>Bacteria</taxon>
        <taxon>Bacillati</taxon>
        <taxon>Actinomycetota</taxon>
        <taxon>Actinomycetes</taxon>
        <taxon>Streptosporangiales</taxon>
        <taxon>Thermomonosporaceae</taxon>
        <taxon>Actinomadura</taxon>
    </lineage>
</organism>
<proteinExistence type="predicted"/>
<accession>A0ABV9U685</accession>
<reference evidence="2" key="1">
    <citation type="journal article" date="2019" name="Int. J. Syst. Evol. Microbiol.">
        <title>The Global Catalogue of Microorganisms (GCM) 10K type strain sequencing project: providing services to taxonomists for standard genome sequencing and annotation.</title>
        <authorList>
            <consortium name="The Broad Institute Genomics Platform"/>
            <consortium name="The Broad Institute Genome Sequencing Center for Infectious Disease"/>
            <person name="Wu L."/>
            <person name="Ma J."/>
        </authorList>
    </citation>
    <scope>NUCLEOTIDE SEQUENCE [LARGE SCALE GENOMIC DNA]</scope>
    <source>
        <strain evidence="2">KLKA75</strain>
    </source>
</reference>
<dbReference type="EMBL" id="JBHSIT010000010">
    <property type="protein sequence ID" value="MFC4911926.1"/>
    <property type="molecule type" value="Genomic_DNA"/>
</dbReference>
<evidence type="ECO:0000313" key="1">
    <source>
        <dbReference type="EMBL" id="MFC4911926.1"/>
    </source>
</evidence>
<comment type="caution">
    <text evidence="1">The sequence shown here is derived from an EMBL/GenBank/DDBJ whole genome shotgun (WGS) entry which is preliminary data.</text>
</comment>